<dbReference type="AlphaFoldDB" id="A0A1M6M2T4"/>
<proteinExistence type="predicted"/>
<sequence>MVGTIPRYSTKEAGKADRLESILYPSPLLSAKTLPIPENMENKKDPKLISYTKHYYASTPLSTGIGTERIASVIGSKRGLGAHCPLDEPSVSLEAMEIKVDAAGIAVQEAFAHFQKTITLPQPFLFSSGRYNCSSVQVPEDYAVFWYHPDLPIAIGLGSSSYITNLAGEITQHMEYLPFGEIEERDSTSPIKNIKVELNAC</sequence>
<dbReference type="EMBL" id="FQYV01000025">
    <property type="protein sequence ID" value="SHJ77673.1"/>
    <property type="molecule type" value="Genomic_DNA"/>
</dbReference>
<dbReference type="STRING" id="797419.SAMN05216556_12429"/>
<accession>A0A1M6M2T4</accession>
<dbReference type="Proteomes" id="UP000184172">
    <property type="component" value="Unassembled WGS sequence"/>
</dbReference>
<reference evidence="2" key="1">
    <citation type="submission" date="2016-11" db="EMBL/GenBank/DDBJ databases">
        <authorList>
            <person name="Varghese N."/>
            <person name="Submissions S."/>
        </authorList>
    </citation>
    <scope>NUCLEOTIDE SEQUENCE [LARGE SCALE GENOMIC DNA]</scope>
    <source>
        <strain evidence="2">DSM 26349</strain>
    </source>
</reference>
<gene>
    <name evidence="1" type="ORF">SAMN04487908_12531</name>
</gene>
<protein>
    <submittedName>
        <fullName evidence="1">Uncharacterized protein</fullName>
    </submittedName>
</protein>
<evidence type="ECO:0000313" key="1">
    <source>
        <dbReference type="EMBL" id="SHJ77673.1"/>
    </source>
</evidence>
<name>A0A1M6M2T4_9FLAO</name>
<evidence type="ECO:0000313" key="2">
    <source>
        <dbReference type="Proteomes" id="UP000184172"/>
    </source>
</evidence>
<organism evidence="1 2">
    <name type="scientific">Aequorivita viscosa</name>
    <dbReference type="NCBI Taxonomy" id="797419"/>
    <lineage>
        <taxon>Bacteria</taxon>
        <taxon>Pseudomonadati</taxon>
        <taxon>Bacteroidota</taxon>
        <taxon>Flavobacteriia</taxon>
        <taxon>Flavobacteriales</taxon>
        <taxon>Flavobacteriaceae</taxon>
        <taxon>Aequorivita</taxon>
    </lineage>
</organism>
<keyword evidence="2" id="KW-1185">Reference proteome</keyword>